<dbReference type="EMBL" id="JADIMZ010000010">
    <property type="protein sequence ID" value="MBO8431790.1"/>
    <property type="molecule type" value="Genomic_DNA"/>
</dbReference>
<gene>
    <name evidence="2" type="ORF">IAB08_00640</name>
</gene>
<protein>
    <submittedName>
        <fullName evidence="2">Uncharacterized protein</fullName>
    </submittedName>
</protein>
<keyword evidence="1" id="KW-1133">Transmembrane helix</keyword>
<organism evidence="2 3">
    <name type="scientific">Candidatus Pullibacteroides excrementavium</name>
    <dbReference type="NCBI Taxonomy" id="2840905"/>
    <lineage>
        <taxon>Bacteria</taxon>
        <taxon>Pseudomonadati</taxon>
        <taxon>Bacteroidota</taxon>
        <taxon>Bacteroidia</taxon>
        <taxon>Bacteroidales</taxon>
        <taxon>Candidatus Pullibacteroides</taxon>
    </lineage>
</organism>
<evidence type="ECO:0000313" key="3">
    <source>
        <dbReference type="Proteomes" id="UP000823612"/>
    </source>
</evidence>
<dbReference type="AlphaFoldDB" id="A0A9D9DRU0"/>
<comment type="caution">
    <text evidence="2">The sequence shown here is derived from an EMBL/GenBank/DDBJ whole genome shotgun (WGS) entry which is preliminary data.</text>
</comment>
<proteinExistence type="predicted"/>
<accession>A0A9D9DRU0</accession>
<evidence type="ECO:0000313" key="2">
    <source>
        <dbReference type="EMBL" id="MBO8431790.1"/>
    </source>
</evidence>
<sequence>MAKIDSWQEMAMTYITARLTLFTGLGLLFRRLFFEFVLHYLKKILNSHYGFLLWKAGKTNGVFIKSHYGSRASFLMSKTRTQASDALHCHAGFPVQAWMQCTPNLLTKKLLLKKPRKRIIESEL</sequence>
<keyword evidence="1" id="KW-0472">Membrane</keyword>
<name>A0A9D9DRU0_9BACT</name>
<keyword evidence="1" id="KW-0812">Transmembrane</keyword>
<reference evidence="2" key="1">
    <citation type="submission" date="2020-10" db="EMBL/GenBank/DDBJ databases">
        <authorList>
            <person name="Gilroy R."/>
        </authorList>
    </citation>
    <scope>NUCLEOTIDE SEQUENCE</scope>
    <source>
        <strain evidence="2">2889</strain>
    </source>
</reference>
<reference evidence="2" key="2">
    <citation type="journal article" date="2021" name="PeerJ">
        <title>Extensive microbial diversity within the chicken gut microbiome revealed by metagenomics and culture.</title>
        <authorList>
            <person name="Gilroy R."/>
            <person name="Ravi A."/>
            <person name="Getino M."/>
            <person name="Pursley I."/>
            <person name="Horton D.L."/>
            <person name="Alikhan N.F."/>
            <person name="Baker D."/>
            <person name="Gharbi K."/>
            <person name="Hall N."/>
            <person name="Watson M."/>
            <person name="Adriaenssens E.M."/>
            <person name="Foster-Nyarko E."/>
            <person name="Jarju S."/>
            <person name="Secka A."/>
            <person name="Antonio M."/>
            <person name="Oren A."/>
            <person name="Chaudhuri R.R."/>
            <person name="La Ragione R."/>
            <person name="Hildebrand F."/>
            <person name="Pallen M.J."/>
        </authorList>
    </citation>
    <scope>NUCLEOTIDE SEQUENCE</scope>
    <source>
        <strain evidence="2">2889</strain>
    </source>
</reference>
<dbReference type="Proteomes" id="UP000823612">
    <property type="component" value="Unassembled WGS sequence"/>
</dbReference>
<evidence type="ECO:0000256" key="1">
    <source>
        <dbReference type="SAM" id="Phobius"/>
    </source>
</evidence>
<feature type="transmembrane region" description="Helical" evidence="1">
    <location>
        <begin position="12"/>
        <end position="33"/>
    </location>
</feature>